<evidence type="ECO:0000313" key="8">
    <source>
        <dbReference type="EMBL" id="PIK37509.1"/>
    </source>
</evidence>
<evidence type="ECO:0000259" key="7">
    <source>
        <dbReference type="PROSITE" id="PS50175"/>
    </source>
</evidence>
<dbReference type="InterPro" id="IPR050951">
    <property type="entry name" value="Retrovirus_Pol_polyprotein"/>
</dbReference>
<name>A0A2G8JP68_STIJA</name>
<evidence type="ECO:0000256" key="3">
    <source>
        <dbReference type="ARBA" id="ARBA00022722"/>
    </source>
</evidence>
<dbReference type="SUPFAM" id="SSF56672">
    <property type="entry name" value="DNA/RNA polymerases"/>
    <property type="match status" value="1"/>
</dbReference>
<evidence type="ECO:0000256" key="4">
    <source>
        <dbReference type="ARBA" id="ARBA00022759"/>
    </source>
</evidence>
<keyword evidence="4" id="KW-0255">Endonuclease</keyword>
<protein>
    <recommendedName>
        <fullName evidence="7">Peptidase A2 domain-containing protein</fullName>
    </recommendedName>
</protein>
<keyword evidence="5" id="KW-0378">Hydrolase</keyword>
<evidence type="ECO:0000256" key="5">
    <source>
        <dbReference type="ARBA" id="ARBA00022801"/>
    </source>
</evidence>
<keyword evidence="1" id="KW-0808">Transferase</keyword>
<accession>A0A2G8JP68</accession>
<dbReference type="SUPFAM" id="SSF50630">
    <property type="entry name" value="Acid proteases"/>
    <property type="match status" value="1"/>
</dbReference>
<dbReference type="GO" id="GO:0016779">
    <property type="term" value="F:nucleotidyltransferase activity"/>
    <property type="evidence" value="ECO:0007669"/>
    <property type="project" value="UniProtKB-KW"/>
</dbReference>
<keyword evidence="2" id="KW-0548">Nucleotidyltransferase</keyword>
<dbReference type="CDD" id="cd01647">
    <property type="entry name" value="RT_LTR"/>
    <property type="match status" value="1"/>
</dbReference>
<dbReference type="PANTHER" id="PTHR37984">
    <property type="entry name" value="PROTEIN CBG26694"/>
    <property type="match status" value="1"/>
</dbReference>
<feature type="domain" description="Peptidase A2" evidence="7">
    <location>
        <begin position="76"/>
        <end position="118"/>
    </location>
</feature>
<dbReference type="GO" id="GO:0004190">
    <property type="term" value="F:aspartic-type endopeptidase activity"/>
    <property type="evidence" value="ECO:0007669"/>
    <property type="project" value="InterPro"/>
</dbReference>
<dbReference type="OrthoDB" id="420169at2759"/>
<dbReference type="InterPro" id="IPR001995">
    <property type="entry name" value="Peptidase_A2_cat"/>
</dbReference>
<dbReference type="Proteomes" id="UP000230750">
    <property type="component" value="Unassembled WGS sequence"/>
</dbReference>
<feature type="coiled-coil region" evidence="6">
    <location>
        <begin position="5"/>
        <end position="32"/>
    </location>
</feature>
<dbReference type="Pfam" id="PF13975">
    <property type="entry name" value="gag-asp_proteas"/>
    <property type="match status" value="1"/>
</dbReference>
<organism evidence="8 9">
    <name type="scientific">Stichopus japonicus</name>
    <name type="common">Sea cucumber</name>
    <dbReference type="NCBI Taxonomy" id="307972"/>
    <lineage>
        <taxon>Eukaryota</taxon>
        <taxon>Metazoa</taxon>
        <taxon>Echinodermata</taxon>
        <taxon>Eleutherozoa</taxon>
        <taxon>Echinozoa</taxon>
        <taxon>Holothuroidea</taxon>
        <taxon>Aspidochirotacea</taxon>
        <taxon>Aspidochirotida</taxon>
        <taxon>Stichopodidae</taxon>
        <taxon>Apostichopus</taxon>
    </lineage>
</organism>
<evidence type="ECO:0000313" key="9">
    <source>
        <dbReference type="Proteomes" id="UP000230750"/>
    </source>
</evidence>
<dbReference type="EMBL" id="MRZV01001490">
    <property type="protein sequence ID" value="PIK37509.1"/>
    <property type="molecule type" value="Genomic_DNA"/>
</dbReference>
<dbReference type="AlphaFoldDB" id="A0A2G8JP68"/>
<dbReference type="InterPro" id="IPR043502">
    <property type="entry name" value="DNA/RNA_pol_sf"/>
</dbReference>
<evidence type="ECO:0000256" key="6">
    <source>
        <dbReference type="SAM" id="Coils"/>
    </source>
</evidence>
<dbReference type="GO" id="GO:0006508">
    <property type="term" value="P:proteolysis"/>
    <property type="evidence" value="ECO:0007669"/>
    <property type="project" value="InterPro"/>
</dbReference>
<reference evidence="8 9" key="1">
    <citation type="journal article" date="2017" name="PLoS Biol.">
        <title>The sea cucumber genome provides insights into morphological evolution and visceral regeneration.</title>
        <authorList>
            <person name="Zhang X."/>
            <person name="Sun L."/>
            <person name="Yuan J."/>
            <person name="Sun Y."/>
            <person name="Gao Y."/>
            <person name="Zhang L."/>
            <person name="Li S."/>
            <person name="Dai H."/>
            <person name="Hamel J.F."/>
            <person name="Liu C."/>
            <person name="Yu Y."/>
            <person name="Liu S."/>
            <person name="Lin W."/>
            <person name="Guo K."/>
            <person name="Jin S."/>
            <person name="Xu P."/>
            <person name="Storey K.B."/>
            <person name="Huan P."/>
            <person name="Zhang T."/>
            <person name="Zhou Y."/>
            <person name="Zhang J."/>
            <person name="Lin C."/>
            <person name="Li X."/>
            <person name="Xing L."/>
            <person name="Huo D."/>
            <person name="Sun M."/>
            <person name="Wang L."/>
            <person name="Mercier A."/>
            <person name="Li F."/>
            <person name="Yang H."/>
            <person name="Xiang J."/>
        </authorList>
    </citation>
    <scope>NUCLEOTIDE SEQUENCE [LARGE SCALE GENOMIC DNA]</scope>
    <source>
        <strain evidence="8">Shaxun</strain>
        <tissue evidence="8">Muscle</tissue>
    </source>
</reference>
<keyword evidence="3" id="KW-0540">Nuclease</keyword>
<dbReference type="InterPro" id="IPR043128">
    <property type="entry name" value="Rev_trsase/Diguanyl_cyclase"/>
</dbReference>
<dbReference type="Gene3D" id="3.30.70.270">
    <property type="match status" value="1"/>
</dbReference>
<evidence type="ECO:0000256" key="1">
    <source>
        <dbReference type="ARBA" id="ARBA00022679"/>
    </source>
</evidence>
<dbReference type="GO" id="GO:0004519">
    <property type="term" value="F:endonuclease activity"/>
    <property type="evidence" value="ECO:0007669"/>
    <property type="project" value="UniProtKB-KW"/>
</dbReference>
<dbReference type="Gene3D" id="2.40.70.10">
    <property type="entry name" value="Acid Proteases"/>
    <property type="match status" value="1"/>
</dbReference>
<evidence type="ECO:0000256" key="2">
    <source>
        <dbReference type="ARBA" id="ARBA00022695"/>
    </source>
</evidence>
<dbReference type="InterPro" id="IPR021109">
    <property type="entry name" value="Peptidase_aspartic_dom_sf"/>
</dbReference>
<gene>
    <name evidence="8" type="ORF">BSL78_25664</name>
</gene>
<keyword evidence="6" id="KW-0175">Coiled coil</keyword>
<dbReference type="PANTHER" id="PTHR37984:SF5">
    <property type="entry name" value="PROTEIN NYNRIN-LIKE"/>
    <property type="match status" value="1"/>
</dbReference>
<dbReference type="CDD" id="cd00303">
    <property type="entry name" value="retropepsin_like"/>
    <property type="match status" value="1"/>
</dbReference>
<proteinExistence type="predicted"/>
<dbReference type="PROSITE" id="PS50175">
    <property type="entry name" value="ASP_PROT_RETROV"/>
    <property type="match status" value="1"/>
</dbReference>
<comment type="caution">
    <text evidence="8">The sequence shown here is derived from an EMBL/GenBank/DDBJ whole genome shotgun (WGS) entry which is preliminary data.</text>
</comment>
<keyword evidence="9" id="KW-1185">Reference proteome</keyword>
<dbReference type="Gene3D" id="3.10.10.10">
    <property type="entry name" value="HIV Type 1 Reverse Transcriptase, subunit A, domain 1"/>
    <property type="match status" value="1"/>
</dbReference>
<sequence>MAARRESEGDSVERLIAEIEALEREAETGIGKLESVGDEGCPSTERSEALQRYGNGEKVKSGGDLCANICVSNTEIPFLVDTGAGTTIISVQTWERLCSAGNLAPLTETVASFAGVDGRPLQVKGKCNLTFKFHTLKIPVQVLVASITAPGLLGIDFLREHECLIQLGGEPLLFVGRTRLAVPLCETPLDQPIRVALVETVFIPAESEIMVSGVLELKYGVPPGKLKGPLLLETKPGVPESRHGMVGRALVDTSRRTVPIRLFNGTSNPVKLYKGTHVGIVSPIANVVEVEEVENNYTSELPAEMEDLLHRSGEGLPDCERVLLRQFLQDNRSVFSCEGDPLGRTGLVRHCIDTGDATPIRQLHRRLPFHKRVEAQAEVNEMLTQGVISSSKSAWSSPVVLVKKKDGSLRFCIDYRRLNDVTNKDAFPLPRIDDSLDALSGAKWFSTLDLKMLKIGVENVSSVPVVSLPTPIEGADESC</sequence>